<evidence type="ECO:0000256" key="5">
    <source>
        <dbReference type="ARBA" id="ARBA00022806"/>
    </source>
</evidence>
<protein>
    <recommendedName>
        <fullName evidence="12">DNA 3'-5' helicase</fullName>
        <ecNumber evidence="12">5.6.2.4</ecNumber>
    </recommendedName>
</protein>
<evidence type="ECO:0000256" key="7">
    <source>
        <dbReference type="ARBA" id="ARBA00022840"/>
    </source>
</evidence>
<name>A0ABY8KVW6_9FLAO</name>
<dbReference type="InterPro" id="IPR000212">
    <property type="entry name" value="DNA_helicase_UvrD/REP"/>
</dbReference>
<dbReference type="Pfam" id="PF12705">
    <property type="entry name" value="PDDEXK_1"/>
    <property type="match status" value="1"/>
</dbReference>
<keyword evidence="5 14" id="KW-0347">Helicase</keyword>
<dbReference type="InterPro" id="IPR014016">
    <property type="entry name" value="UvrD-like_ATP-bd"/>
</dbReference>
<dbReference type="RefSeq" id="WP_279449685.1">
    <property type="nucleotide sequence ID" value="NZ_CP122379.1"/>
</dbReference>
<comment type="catalytic activity">
    <reaction evidence="11">
        <text>Couples ATP hydrolysis with the unwinding of duplex DNA by translocating in the 3'-5' direction.</text>
        <dbReference type="EC" id="5.6.2.4"/>
    </reaction>
</comment>
<reference evidence="17 18" key="1">
    <citation type="submission" date="2023-04" db="EMBL/GenBank/DDBJ databases">
        <title>Taxonomic identification of the Arctic strain Aequorivita sp. nov. and transcriptomic analysis in response to temperature stress.</title>
        <authorList>
            <person name="Liu W."/>
            <person name="Cong B."/>
            <person name="Lin J."/>
        </authorList>
    </citation>
    <scope>NUCLEOTIDE SEQUENCE [LARGE SCALE GENOMIC DNA]</scope>
    <source>
        <strain evidence="17 18">Ant34-E75</strain>
    </source>
</reference>
<dbReference type="PROSITE" id="PS51198">
    <property type="entry name" value="UVRD_HELICASE_ATP_BIND"/>
    <property type="match status" value="1"/>
</dbReference>
<dbReference type="InterPro" id="IPR011604">
    <property type="entry name" value="PDDEXK-like_dom_sf"/>
</dbReference>
<gene>
    <name evidence="17" type="ORF">QCQ61_05035</name>
</gene>
<evidence type="ECO:0000256" key="14">
    <source>
        <dbReference type="PROSITE-ProRule" id="PRU00560"/>
    </source>
</evidence>
<evidence type="ECO:0000259" key="15">
    <source>
        <dbReference type="PROSITE" id="PS51198"/>
    </source>
</evidence>
<evidence type="ECO:0000256" key="9">
    <source>
        <dbReference type="ARBA" id="ARBA00023204"/>
    </source>
</evidence>
<dbReference type="EMBL" id="CP122379">
    <property type="protein sequence ID" value="WGF93558.1"/>
    <property type="molecule type" value="Genomic_DNA"/>
</dbReference>
<dbReference type="Gene3D" id="3.90.320.10">
    <property type="match status" value="1"/>
</dbReference>
<dbReference type="InterPro" id="IPR014017">
    <property type="entry name" value="DNA_helicase_UvrD-like_C"/>
</dbReference>
<evidence type="ECO:0000256" key="8">
    <source>
        <dbReference type="ARBA" id="ARBA00023125"/>
    </source>
</evidence>
<evidence type="ECO:0000256" key="10">
    <source>
        <dbReference type="ARBA" id="ARBA00023235"/>
    </source>
</evidence>
<organism evidence="17 18">
    <name type="scientific">Aequorivita marisscotiae</name>
    <dbReference type="NCBI Taxonomy" id="3040348"/>
    <lineage>
        <taxon>Bacteria</taxon>
        <taxon>Pseudomonadati</taxon>
        <taxon>Bacteroidota</taxon>
        <taxon>Flavobacteriia</taxon>
        <taxon>Flavobacteriales</taxon>
        <taxon>Flavobacteriaceae</taxon>
        <taxon>Aequorivita</taxon>
    </lineage>
</organism>
<evidence type="ECO:0000256" key="6">
    <source>
        <dbReference type="ARBA" id="ARBA00022839"/>
    </source>
</evidence>
<dbReference type="PANTHER" id="PTHR11070:SF67">
    <property type="entry name" value="DNA 3'-5' HELICASE"/>
    <property type="match status" value="1"/>
</dbReference>
<keyword evidence="4 14" id="KW-0378">Hydrolase</keyword>
<evidence type="ECO:0000256" key="12">
    <source>
        <dbReference type="ARBA" id="ARBA00034808"/>
    </source>
</evidence>
<evidence type="ECO:0000256" key="1">
    <source>
        <dbReference type="ARBA" id="ARBA00022722"/>
    </source>
</evidence>
<evidence type="ECO:0000256" key="3">
    <source>
        <dbReference type="ARBA" id="ARBA00022763"/>
    </source>
</evidence>
<evidence type="ECO:0000256" key="13">
    <source>
        <dbReference type="ARBA" id="ARBA00048988"/>
    </source>
</evidence>
<dbReference type="InterPro" id="IPR038726">
    <property type="entry name" value="PDDEXK_AddAB-type"/>
</dbReference>
<evidence type="ECO:0000256" key="2">
    <source>
        <dbReference type="ARBA" id="ARBA00022741"/>
    </source>
</evidence>
<sequence length="1052" mass="120840">MENVTSLEKQTSFSIYNAAAGSGKTFTLVKEYLKQILSAKNDDYFKHLLAITFTNKAVAEMKQRIVDTLVNFSNEQNAASPLPMLRILAEETGLTITEIQVRSKRILKNLLHNYAAFSVETIDRFNHRLIRTFARDLKLATNFEVTLETDELLAEAVDLLLSKAGENKEITKVLLDFALEKTDDDKSWDISRDIASAAKLLYNENEATHVSILKQKSLEEFLEFKKQLLKRKKILSAEIETIALQTLALIEESGLQFNDFSGSYLPKHFQNLATGRFQLNFSTKWQETMGEKPLYPGRVSHAIKGIIDELTPVFIKNFQQTKTMVFKLLLVENILKNTTPQSVINLVNQEIEAIKEEKNVLPISEFNSLINKEIKNQPAPFIYERLGEKYRHFFIDEFQDTSKLQWENIIPLIDNALSQQLEPSSGSLLLVGDAKQSIYRWRGGLPEQFMDLYGKVNPFQREKKIHTLGTNFRSCAEIVKFNNEFFSFVSSYFANPNHGELYLEGNKQECNDKKNGYIKFEFIEKQNKAEKNETYSSLVFETILKARNNGFSESDICILTRRKAEGIALGAFLMERGVPVISSETLLLQSSPLVQILVFALQLCVYPNKEEAKIQLLDLLHDHLKISKEKHTFFTKFLNISETKFVENLKEYNLEFTFNRMRSVSLYEAFEYCIEKFEIAKTADAYLFGFMDLVYDFEQKPQADKVLFLDYWETKKESASIPASEGTNAVQLMTVHKAKGLEFPVVIFPFADIQLYDGKLDKLWYPLQMEDFSFSEAQINFKSEIANYSQVGEQLYNDHRSQLELDNINLLYVTLTRAVEQLFIFSEMPKDSKDGIPTCYNQLFMEFLKQKGVWNNDQMIYEFGSDSTKTSKVKKIIAQVEPSYISSSPKRHGLKLVAPQELYLEEDTAAAISAGNLLHETMAKIYTKADATKVLMELEERAIIPKEELEKLQQTVYKIIQHPKLENLFSGTDSVYNERSIITKDGLVLRPDRINVNLKNTAVVIDYKTGLPTTRHKEQVAQYANALTEMGFLNIEKILIYSNEDEIVINKV</sequence>
<dbReference type="Pfam" id="PF00580">
    <property type="entry name" value="UvrD-helicase"/>
    <property type="match status" value="1"/>
</dbReference>
<dbReference type="EC" id="5.6.2.4" evidence="12"/>
<keyword evidence="3" id="KW-0227">DNA damage</keyword>
<evidence type="ECO:0000313" key="18">
    <source>
        <dbReference type="Proteomes" id="UP001238523"/>
    </source>
</evidence>
<dbReference type="Gene3D" id="1.10.3170.10">
    <property type="entry name" value="Recbcd, chain B, domain 2"/>
    <property type="match status" value="1"/>
</dbReference>
<feature type="domain" description="UvrD-like helicase ATP-binding" evidence="15">
    <location>
        <begin position="1"/>
        <end position="475"/>
    </location>
</feature>
<evidence type="ECO:0000259" key="16">
    <source>
        <dbReference type="PROSITE" id="PS51217"/>
    </source>
</evidence>
<dbReference type="PROSITE" id="PS51217">
    <property type="entry name" value="UVRD_HELICASE_CTER"/>
    <property type="match status" value="1"/>
</dbReference>
<dbReference type="Gene3D" id="3.40.50.300">
    <property type="entry name" value="P-loop containing nucleotide triphosphate hydrolases"/>
    <property type="match status" value="3"/>
</dbReference>
<dbReference type="Pfam" id="PF13361">
    <property type="entry name" value="UvrD_C"/>
    <property type="match status" value="1"/>
</dbReference>
<accession>A0ABY8KVW6</accession>
<keyword evidence="10" id="KW-0413">Isomerase</keyword>
<dbReference type="PANTHER" id="PTHR11070">
    <property type="entry name" value="UVRD / RECB / PCRA DNA HELICASE FAMILY MEMBER"/>
    <property type="match status" value="1"/>
</dbReference>
<dbReference type="InterPro" id="IPR027417">
    <property type="entry name" value="P-loop_NTPase"/>
</dbReference>
<proteinExistence type="predicted"/>
<feature type="binding site" evidence="14">
    <location>
        <begin position="18"/>
        <end position="25"/>
    </location>
    <ligand>
        <name>ATP</name>
        <dbReference type="ChEBI" id="CHEBI:30616"/>
    </ligand>
</feature>
<keyword evidence="6" id="KW-0269">Exonuclease</keyword>
<keyword evidence="8" id="KW-0238">DNA-binding</keyword>
<evidence type="ECO:0000256" key="11">
    <source>
        <dbReference type="ARBA" id="ARBA00034617"/>
    </source>
</evidence>
<keyword evidence="9" id="KW-0234">DNA repair</keyword>
<feature type="domain" description="UvrD-like helicase C-terminal" evidence="16">
    <location>
        <begin position="476"/>
        <end position="740"/>
    </location>
</feature>
<dbReference type="Proteomes" id="UP001238523">
    <property type="component" value="Chromosome"/>
</dbReference>
<keyword evidence="7 14" id="KW-0067">ATP-binding</keyword>
<keyword evidence="2 14" id="KW-0547">Nucleotide-binding</keyword>
<keyword evidence="18" id="KW-1185">Reference proteome</keyword>
<dbReference type="SUPFAM" id="SSF52540">
    <property type="entry name" value="P-loop containing nucleoside triphosphate hydrolases"/>
    <property type="match status" value="1"/>
</dbReference>
<evidence type="ECO:0000256" key="4">
    <source>
        <dbReference type="ARBA" id="ARBA00022801"/>
    </source>
</evidence>
<keyword evidence="1" id="KW-0540">Nuclease</keyword>
<comment type="catalytic activity">
    <reaction evidence="13">
        <text>ATP + H2O = ADP + phosphate + H(+)</text>
        <dbReference type="Rhea" id="RHEA:13065"/>
        <dbReference type="ChEBI" id="CHEBI:15377"/>
        <dbReference type="ChEBI" id="CHEBI:15378"/>
        <dbReference type="ChEBI" id="CHEBI:30616"/>
        <dbReference type="ChEBI" id="CHEBI:43474"/>
        <dbReference type="ChEBI" id="CHEBI:456216"/>
        <dbReference type="EC" id="5.6.2.4"/>
    </reaction>
</comment>
<evidence type="ECO:0000313" key="17">
    <source>
        <dbReference type="EMBL" id="WGF93558.1"/>
    </source>
</evidence>